<reference evidence="2 3" key="1">
    <citation type="submission" date="2021-03" db="EMBL/GenBank/DDBJ databases">
        <title>Actinomadura violae sp. nov., isolated from lichen in Thailand.</title>
        <authorList>
            <person name="Kanchanasin P."/>
            <person name="Saeng-In P."/>
            <person name="Phongsopitanun W."/>
            <person name="Yuki M."/>
            <person name="Kudo T."/>
            <person name="Ohkuma M."/>
            <person name="Tanasupawat S."/>
        </authorList>
    </citation>
    <scope>NUCLEOTIDE SEQUENCE [LARGE SCALE GENOMIC DNA]</scope>
    <source>
        <strain evidence="2 3">LCR2-06</strain>
    </source>
</reference>
<organism evidence="2 3">
    <name type="scientific">Actinomadura violacea</name>
    <dbReference type="NCBI Taxonomy" id="2819934"/>
    <lineage>
        <taxon>Bacteria</taxon>
        <taxon>Bacillati</taxon>
        <taxon>Actinomycetota</taxon>
        <taxon>Actinomycetes</taxon>
        <taxon>Streptosporangiales</taxon>
        <taxon>Thermomonosporaceae</taxon>
        <taxon>Actinomadura</taxon>
    </lineage>
</organism>
<dbReference type="Proteomes" id="UP000680206">
    <property type="component" value="Unassembled WGS sequence"/>
</dbReference>
<keyword evidence="3" id="KW-1185">Reference proteome</keyword>
<accession>A0ABS3S593</accession>
<protein>
    <submittedName>
        <fullName evidence="2">Uncharacterized protein</fullName>
    </submittedName>
</protein>
<evidence type="ECO:0000313" key="2">
    <source>
        <dbReference type="EMBL" id="MBO2463908.1"/>
    </source>
</evidence>
<dbReference type="RefSeq" id="WP_208249924.1">
    <property type="nucleotide sequence ID" value="NZ_JAGEPF010000031.1"/>
</dbReference>
<proteinExistence type="predicted"/>
<evidence type="ECO:0000313" key="3">
    <source>
        <dbReference type="Proteomes" id="UP000680206"/>
    </source>
</evidence>
<dbReference type="EMBL" id="JAGEPF010000031">
    <property type="protein sequence ID" value="MBO2463908.1"/>
    <property type="molecule type" value="Genomic_DNA"/>
</dbReference>
<feature type="region of interest" description="Disordered" evidence="1">
    <location>
        <begin position="1"/>
        <end position="38"/>
    </location>
</feature>
<evidence type="ECO:0000256" key="1">
    <source>
        <dbReference type="SAM" id="MobiDB-lite"/>
    </source>
</evidence>
<comment type="caution">
    <text evidence="2">The sequence shown here is derived from an EMBL/GenBank/DDBJ whole genome shotgun (WGS) entry which is preliminary data.</text>
</comment>
<gene>
    <name evidence="2" type="ORF">J4709_40700</name>
</gene>
<sequence>MTTSPASSEPPALDDQARAEEVAEDTGDDAHDVVVSVPPQSVHDPACWIATI</sequence>
<name>A0ABS3S593_9ACTN</name>